<evidence type="ECO:0000313" key="2">
    <source>
        <dbReference type="Proteomes" id="UP000002745"/>
    </source>
</evidence>
<dbReference type="eggNOG" id="COG1670">
    <property type="taxonomic scope" value="Bacteria"/>
</dbReference>
<dbReference type="SUPFAM" id="SSF55729">
    <property type="entry name" value="Acyl-CoA N-acyltransferases (Nat)"/>
    <property type="match status" value="1"/>
</dbReference>
<dbReference type="GO" id="GO:0016410">
    <property type="term" value="F:N-acyltransferase activity"/>
    <property type="evidence" value="ECO:0007669"/>
    <property type="project" value="TreeGrafter"/>
</dbReference>
<dbReference type="Proteomes" id="UP000002745">
    <property type="component" value="Chromosome"/>
</dbReference>
<reference evidence="2" key="1">
    <citation type="journal article" date="2011" name="J. Bacteriol.">
        <title>Genome sequences of eight morphologically diverse alphaproteobacteria.</title>
        <authorList>
            <consortium name="US DOE Joint Genome Institute"/>
            <person name="Brown P.J."/>
            <person name="Kysela D.T."/>
            <person name="Buechlein A."/>
            <person name="Hemmerich C."/>
            <person name="Brun Y.V."/>
        </authorList>
    </citation>
    <scope>NUCLEOTIDE SEQUENCE [LARGE SCALE GENOMIC DNA]</scope>
    <source>
        <strain evidence="2">ATCC 49814 / DSM 5838 / IFAM 1418</strain>
    </source>
</reference>
<name>C6XP02_HIRBI</name>
<keyword evidence="2" id="KW-1185">Reference proteome</keyword>
<dbReference type="Gene3D" id="3.40.630.30">
    <property type="match status" value="1"/>
</dbReference>
<dbReference type="RefSeq" id="WP_015828332.1">
    <property type="nucleotide sequence ID" value="NC_012982.1"/>
</dbReference>
<dbReference type="PANTHER" id="PTHR31438:SF1">
    <property type="entry name" value="LYSINE N-ACYLTRANSFERASE C17G9.06C-RELATED"/>
    <property type="match status" value="1"/>
</dbReference>
<evidence type="ECO:0000313" key="1">
    <source>
        <dbReference type="EMBL" id="ACT60182.1"/>
    </source>
</evidence>
<dbReference type="STRING" id="582402.Hbal_2507"/>
<dbReference type="OrthoDB" id="9087497at2"/>
<dbReference type="HOGENOM" id="CLU_039848_5_1_5"/>
<organism evidence="1 2">
    <name type="scientific">Hirschia baltica (strain ATCC 49814 / DSM 5838 / IFAM 1418)</name>
    <dbReference type="NCBI Taxonomy" id="582402"/>
    <lineage>
        <taxon>Bacteria</taxon>
        <taxon>Pseudomonadati</taxon>
        <taxon>Pseudomonadota</taxon>
        <taxon>Alphaproteobacteria</taxon>
        <taxon>Hyphomonadales</taxon>
        <taxon>Hyphomonadaceae</taxon>
        <taxon>Hirschia</taxon>
    </lineage>
</organism>
<protein>
    <submittedName>
        <fullName evidence="1">Putative alcaligin biosynthesis protein</fullName>
    </submittedName>
</protein>
<dbReference type="EMBL" id="CP001678">
    <property type="protein sequence ID" value="ACT60182.1"/>
    <property type="molecule type" value="Genomic_DNA"/>
</dbReference>
<dbReference type="PANTHER" id="PTHR31438">
    <property type="entry name" value="LYSINE N-ACYLTRANSFERASE C17G9.06C-RELATED"/>
    <property type="match status" value="1"/>
</dbReference>
<dbReference type="InterPro" id="IPR016181">
    <property type="entry name" value="Acyl_CoA_acyltransferase"/>
</dbReference>
<proteinExistence type="predicted"/>
<gene>
    <name evidence="1" type="ordered locus">Hbal_2507</name>
</gene>
<sequence>MTSFSEYQIEIAEIGMFSLVEYNNEEDAEIIHPWVNMEYAKFWMLNNSTLEKVKSEYKTIMAPIGTKVYLGYLDNSPMFLTEIYDPACEEIAEHYLSKPGDFGMHILVAPAKKYIPKFTQCVFKVLLSFLFQYRGAKRVIVEPDVANFKIHKLNEQAGFKVFKDSVKLSNKLVRIEICEVDDFHQSKLME</sequence>
<dbReference type="Pfam" id="PF13523">
    <property type="entry name" value="Acetyltransf_8"/>
    <property type="match status" value="1"/>
</dbReference>
<dbReference type="AlphaFoldDB" id="C6XP02"/>
<dbReference type="KEGG" id="hba:Hbal_2507"/>
<accession>C6XP02</accession>